<sequence>MLYFFQYKTWDSHLAEIYDLDFANKLQLELSKKVKPSATTTGGYGAAAANIEDSEEWNLSEDIVSTETEWRTQREASKSSDEQHSQSSYTNYETSWPSLEMPSSDAEESLELQRSQSQPEASLLQRHIDEFLMKRSKSFPYVPEEYKEESAGRSSPVDTLWEHHQNFPDSYGRAEKPNASASKEDPTEFE</sequence>
<dbReference type="AlphaFoldDB" id="A0A183DK43"/>
<organism evidence="4">
    <name type="scientific">Gongylonema pulchrum</name>
    <dbReference type="NCBI Taxonomy" id="637853"/>
    <lineage>
        <taxon>Eukaryota</taxon>
        <taxon>Metazoa</taxon>
        <taxon>Ecdysozoa</taxon>
        <taxon>Nematoda</taxon>
        <taxon>Chromadorea</taxon>
        <taxon>Rhabditida</taxon>
        <taxon>Spirurina</taxon>
        <taxon>Spiruromorpha</taxon>
        <taxon>Spiruroidea</taxon>
        <taxon>Gongylonematidae</taxon>
        <taxon>Gongylonema</taxon>
    </lineage>
</organism>
<name>A0A183DK43_9BILA</name>
<dbReference type="WBParaSite" id="GPUH_0000909401-mRNA-1">
    <property type="protein sequence ID" value="GPUH_0000909401-mRNA-1"/>
    <property type="gene ID" value="GPUH_0000909401"/>
</dbReference>
<proteinExistence type="predicted"/>
<feature type="compositionally biased region" description="Basic and acidic residues" evidence="1">
    <location>
        <begin position="160"/>
        <end position="190"/>
    </location>
</feature>
<evidence type="ECO:0000313" key="3">
    <source>
        <dbReference type="Proteomes" id="UP000271098"/>
    </source>
</evidence>
<evidence type="ECO:0000313" key="4">
    <source>
        <dbReference type="WBParaSite" id="GPUH_0000909401-mRNA-1"/>
    </source>
</evidence>
<reference evidence="4" key="1">
    <citation type="submission" date="2016-06" db="UniProtKB">
        <authorList>
            <consortium name="WormBaseParasite"/>
        </authorList>
    </citation>
    <scope>IDENTIFICATION</scope>
</reference>
<protein>
    <submittedName>
        <fullName evidence="4">DUF2052 domain-containing protein</fullName>
    </submittedName>
</protein>
<accession>A0A183DK43</accession>
<keyword evidence="3" id="KW-1185">Reference proteome</keyword>
<dbReference type="EMBL" id="UYRT01028616">
    <property type="protein sequence ID" value="VDK68024.1"/>
    <property type="molecule type" value="Genomic_DNA"/>
</dbReference>
<dbReference type="Proteomes" id="UP000271098">
    <property type="component" value="Unassembled WGS sequence"/>
</dbReference>
<feature type="compositionally biased region" description="Basic and acidic residues" evidence="1">
    <location>
        <begin position="68"/>
        <end position="84"/>
    </location>
</feature>
<feature type="region of interest" description="Disordered" evidence="1">
    <location>
        <begin position="142"/>
        <end position="190"/>
    </location>
</feature>
<evidence type="ECO:0000313" key="2">
    <source>
        <dbReference type="EMBL" id="VDK68024.1"/>
    </source>
</evidence>
<feature type="region of interest" description="Disordered" evidence="1">
    <location>
        <begin position="68"/>
        <end position="121"/>
    </location>
</feature>
<reference evidence="2 3" key="2">
    <citation type="submission" date="2018-11" db="EMBL/GenBank/DDBJ databases">
        <authorList>
            <consortium name="Pathogen Informatics"/>
        </authorList>
    </citation>
    <scope>NUCLEOTIDE SEQUENCE [LARGE SCALE GENOMIC DNA]</scope>
</reference>
<evidence type="ECO:0000256" key="1">
    <source>
        <dbReference type="SAM" id="MobiDB-lite"/>
    </source>
</evidence>
<gene>
    <name evidence="2" type="ORF">GPUH_LOCUS9086</name>
</gene>